<proteinExistence type="predicted"/>
<gene>
    <name evidence="3" type="ORF">BN948_03512</name>
</gene>
<dbReference type="Pfam" id="PF14312">
    <property type="entry name" value="FG-GAP_2"/>
    <property type="match status" value="1"/>
</dbReference>
<feature type="signal peptide" evidence="2">
    <location>
        <begin position="1"/>
        <end position="27"/>
    </location>
</feature>
<keyword evidence="1 2" id="KW-0732">Signal</keyword>
<dbReference type="PROSITE" id="PS51257">
    <property type="entry name" value="PROKAR_LIPOPROTEIN"/>
    <property type="match status" value="1"/>
</dbReference>
<protein>
    <submittedName>
        <fullName evidence="3">PAS/PAC sensor signal transduction histidine kinase</fullName>
    </submittedName>
</protein>
<keyword evidence="3" id="KW-0418">Kinase</keyword>
<reference evidence="4" key="1">
    <citation type="submission" date="2014-02" db="EMBL/GenBank/DDBJ databases">
        <authorList>
            <person name="Gan H."/>
        </authorList>
    </citation>
    <scope>NUCLEOTIDE SEQUENCE [LARGE SCALE GENOMIC DNA]</scope>
    <source>
        <strain evidence="4">S1</strain>
    </source>
</reference>
<evidence type="ECO:0000313" key="3">
    <source>
        <dbReference type="EMBL" id="CDN89075.1"/>
    </source>
</evidence>
<dbReference type="Proteomes" id="UP000028878">
    <property type="component" value="Unassembled WGS sequence"/>
</dbReference>
<dbReference type="GO" id="GO:0016301">
    <property type="term" value="F:kinase activity"/>
    <property type="evidence" value="ECO:0007669"/>
    <property type="project" value="UniProtKB-KW"/>
</dbReference>
<reference evidence="4" key="2">
    <citation type="submission" date="2014-11" db="EMBL/GenBank/DDBJ databases">
        <title>Draft genome sequence of Hydrogenophaga intermedia S1.</title>
        <authorList>
            <person name="Gan H.M."/>
            <person name="Chew T.H."/>
            <person name="Stolz A."/>
        </authorList>
    </citation>
    <scope>NUCLEOTIDE SEQUENCE [LARGE SCALE GENOMIC DNA]</scope>
    <source>
        <strain evidence="4">S1</strain>
    </source>
</reference>
<dbReference type="PANTHER" id="PTHR36220:SF1">
    <property type="entry name" value="GAMMA TUBULIN COMPLEX COMPONENT C-TERMINAL DOMAIN-CONTAINING PROTEIN"/>
    <property type="match status" value="1"/>
</dbReference>
<evidence type="ECO:0000256" key="1">
    <source>
        <dbReference type="ARBA" id="ARBA00022729"/>
    </source>
</evidence>
<dbReference type="SUPFAM" id="SSF50969">
    <property type="entry name" value="YVTN repeat-like/Quinoprotein amine dehydrogenase"/>
    <property type="match status" value="1"/>
</dbReference>
<dbReference type="InterPro" id="IPR028994">
    <property type="entry name" value="Integrin_alpha_N"/>
</dbReference>
<sequence precursor="true">MAVNLRACARLAHPLVMHALLACLALAACGGGGSDTPAASDGEANAPQGMVYLKRNANSADWSFGRTMAFSPDGNALAVGQSSAVELFTRRSGAWSWAQTLPFDWLDQPAPAFARDGSLLVGLPGADATLPDAGQVQLFVPTPSGWALADTWRSPAPTENGRFGGSVSVSADGSVAVVGEPGVFTPGRFHVYRRSGGVWSLQQSVAPVAPEAGSGFAQQTKVSADGSTIVVSAPHERSGEPDDPGDISQPHAGAAFVYGFDADTGTWRLRAYLKAPSPMADAWFGSATAISGNGSTVVIGERFRGVEAWPSAGRAYVFRRGAGGYTLAQTLTSPHAQDRRHFGGHALALTPDGTALAIGEIGDASRGVGAGADPTQQGLSWAGATHVYRLEGGRFVHARYLKASNTGQGDLFGWSVALTDDAGTVAVGAPAEGSDSTGIGGNQADNSVLHRGAVYMY</sequence>
<dbReference type="AlphaFoldDB" id="A0A1L1PUS9"/>
<dbReference type="InterPro" id="IPR013517">
    <property type="entry name" value="FG-GAP"/>
</dbReference>
<dbReference type="PANTHER" id="PTHR36220">
    <property type="entry name" value="UNNAMED PRODUCT"/>
    <property type="match status" value="1"/>
</dbReference>
<dbReference type="EMBL" id="CCAE010000035">
    <property type="protein sequence ID" value="CDN89075.1"/>
    <property type="molecule type" value="Genomic_DNA"/>
</dbReference>
<accession>A0A1L1PUS9</accession>
<evidence type="ECO:0000313" key="4">
    <source>
        <dbReference type="Proteomes" id="UP000028878"/>
    </source>
</evidence>
<organism evidence="3 4">
    <name type="scientific">Hydrogenophaga intermedia</name>
    <dbReference type="NCBI Taxonomy" id="65786"/>
    <lineage>
        <taxon>Bacteria</taxon>
        <taxon>Pseudomonadati</taxon>
        <taxon>Pseudomonadota</taxon>
        <taxon>Betaproteobacteria</taxon>
        <taxon>Burkholderiales</taxon>
        <taxon>Comamonadaceae</taxon>
        <taxon>Hydrogenophaga</taxon>
    </lineage>
</organism>
<keyword evidence="4" id="KW-1185">Reference proteome</keyword>
<feature type="chain" id="PRO_5009681674" evidence="2">
    <location>
        <begin position="28"/>
        <end position="457"/>
    </location>
</feature>
<evidence type="ECO:0000256" key="2">
    <source>
        <dbReference type="SAM" id="SignalP"/>
    </source>
</evidence>
<keyword evidence="3" id="KW-0808">Transferase</keyword>
<dbReference type="Gene3D" id="2.130.10.130">
    <property type="entry name" value="Integrin alpha, N-terminal"/>
    <property type="match status" value="1"/>
</dbReference>
<dbReference type="InterPro" id="IPR011044">
    <property type="entry name" value="Quino_amine_DH_bsu"/>
</dbReference>
<name>A0A1L1PUS9_HYDIT</name>